<dbReference type="AlphaFoldDB" id="A0A919MZI1"/>
<name>A0A919MZI1_9ACTN</name>
<evidence type="ECO:0000313" key="4">
    <source>
        <dbReference type="Proteomes" id="UP000636960"/>
    </source>
</evidence>
<dbReference type="PROSITE" id="PS50206">
    <property type="entry name" value="RHODANESE_3"/>
    <property type="match status" value="1"/>
</dbReference>
<gene>
    <name evidence="3" type="ORF">Ari01nite_58100</name>
</gene>
<reference evidence="3" key="1">
    <citation type="submission" date="2021-01" db="EMBL/GenBank/DDBJ databases">
        <title>Whole genome shotgun sequence of Actinoplanes rishiriensis NBRC 108556.</title>
        <authorList>
            <person name="Komaki H."/>
            <person name="Tamura T."/>
        </authorList>
    </citation>
    <scope>NUCLEOTIDE SEQUENCE</scope>
    <source>
        <strain evidence="3">NBRC 108556</strain>
    </source>
</reference>
<protein>
    <recommendedName>
        <fullName evidence="2">Rhodanese domain-containing protein</fullName>
    </recommendedName>
</protein>
<sequence>MVTTNTLNPNTLNPNTLAPPPGSIGIDQILANARARLHRLGPHETAEAVRRGAVLVDIRPAAQRAEFGEIPGAIVIERNVLEWRLDPRSDARLSFADGYDLEVIVTCQEGYTSSLAAAALQDLGLSRATDLAGGYAAWRDAGLPVTR</sequence>
<feature type="region of interest" description="Disordered" evidence="1">
    <location>
        <begin position="1"/>
        <end position="20"/>
    </location>
</feature>
<dbReference type="GO" id="GO:0004792">
    <property type="term" value="F:thiosulfate-cyanide sulfurtransferase activity"/>
    <property type="evidence" value="ECO:0007669"/>
    <property type="project" value="TreeGrafter"/>
</dbReference>
<keyword evidence="4" id="KW-1185">Reference proteome</keyword>
<dbReference type="Pfam" id="PF00581">
    <property type="entry name" value="Rhodanese"/>
    <property type="match status" value="1"/>
</dbReference>
<evidence type="ECO:0000259" key="2">
    <source>
        <dbReference type="PROSITE" id="PS50206"/>
    </source>
</evidence>
<dbReference type="InterPro" id="IPR001763">
    <property type="entry name" value="Rhodanese-like_dom"/>
</dbReference>
<feature type="compositionally biased region" description="Low complexity" evidence="1">
    <location>
        <begin position="1"/>
        <end position="16"/>
    </location>
</feature>
<organism evidence="3 4">
    <name type="scientific">Paractinoplanes rishiriensis</name>
    <dbReference type="NCBI Taxonomy" id="1050105"/>
    <lineage>
        <taxon>Bacteria</taxon>
        <taxon>Bacillati</taxon>
        <taxon>Actinomycetota</taxon>
        <taxon>Actinomycetes</taxon>
        <taxon>Micromonosporales</taxon>
        <taxon>Micromonosporaceae</taxon>
        <taxon>Paractinoplanes</taxon>
    </lineage>
</organism>
<evidence type="ECO:0000313" key="3">
    <source>
        <dbReference type="EMBL" id="GIE98345.1"/>
    </source>
</evidence>
<dbReference type="SMART" id="SM00450">
    <property type="entry name" value="RHOD"/>
    <property type="match status" value="1"/>
</dbReference>
<accession>A0A919MZI1</accession>
<dbReference type="PANTHER" id="PTHR44086:SF10">
    <property type="entry name" value="THIOSULFATE SULFURTRANSFERASE_RHODANESE-LIKE DOMAIN-CONTAINING PROTEIN 3"/>
    <property type="match status" value="1"/>
</dbReference>
<dbReference type="EMBL" id="BOMV01000061">
    <property type="protein sequence ID" value="GIE98345.1"/>
    <property type="molecule type" value="Genomic_DNA"/>
</dbReference>
<dbReference type="Gene3D" id="3.40.250.10">
    <property type="entry name" value="Rhodanese-like domain"/>
    <property type="match status" value="1"/>
</dbReference>
<proteinExistence type="predicted"/>
<comment type="caution">
    <text evidence="3">The sequence shown here is derived from an EMBL/GenBank/DDBJ whole genome shotgun (WGS) entry which is preliminary data.</text>
</comment>
<dbReference type="PANTHER" id="PTHR44086">
    <property type="entry name" value="THIOSULFATE SULFURTRANSFERASE RDL2, MITOCHONDRIAL-RELATED"/>
    <property type="match status" value="1"/>
</dbReference>
<dbReference type="Proteomes" id="UP000636960">
    <property type="component" value="Unassembled WGS sequence"/>
</dbReference>
<evidence type="ECO:0000256" key="1">
    <source>
        <dbReference type="SAM" id="MobiDB-lite"/>
    </source>
</evidence>
<dbReference type="InterPro" id="IPR036873">
    <property type="entry name" value="Rhodanese-like_dom_sf"/>
</dbReference>
<feature type="domain" description="Rhodanese" evidence="2">
    <location>
        <begin position="49"/>
        <end position="147"/>
    </location>
</feature>
<dbReference type="SUPFAM" id="SSF52821">
    <property type="entry name" value="Rhodanese/Cell cycle control phosphatase"/>
    <property type="match status" value="1"/>
</dbReference>